<dbReference type="NCBIfam" id="NF008380">
    <property type="entry name" value="PRK11175.1"/>
    <property type="match status" value="1"/>
</dbReference>
<comment type="subcellular location">
    <subcellularLocation>
        <location evidence="1">Cytoplasm</location>
    </subcellularLocation>
</comment>
<dbReference type="PANTHER" id="PTHR47892:SF1">
    <property type="entry name" value="UNIVERSAL STRESS PROTEIN E"/>
    <property type="match status" value="1"/>
</dbReference>
<evidence type="ECO:0000313" key="7">
    <source>
        <dbReference type="Proteomes" id="UP001595692"/>
    </source>
</evidence>
<evidence type="ECO:0000256" key="3">
    <source>
        <dbReference type="ARBA" id="ARBA00022490"/>
    </source>
</evidence>
<feature type="domain" description="UspA" evidence="5">
    <location>
        <begin position="156"/>
        <end position="299"/>
    </location>
</feature>
<evidence type="ECO:0000313" key="6">
    <source>
        <dbReference type="EMBL" id="MFC3914189.1"/>
    </source>
</evidence>
<dbReference type="PANTHER" id="PTHR47892">
    <property type="entry name" value="UNIVERSAL STRESS PROTEIN E"/>
    <property type="match status" value="1"/>
</dbReference>
<evidence type="ECO:0000256" key="4">
    <source>
        <dbReference type="ARBA" id="ARBA00037131"/>
    </source>
</evidence>
<keyword evidence="3" id="KW-0963">Cytoplasm</keyword>
<reference evidence="7" key="1">
    <citation type="journal article" date="2019" name="Int. J. Syst. Evol. Microbiol.">
        <title>The Global Catalogue of Microorganisms (GCM) 10K type strain sequencing project: providing services to taxonomists for standard genome sequencing and annotation.</title>
        <authorList>
            <consortium name="The Broad Institute Genomics Platform"/>
            <consortium name="The Broad Institute Genome Sequencing Center for Infectious Disease"/>
            <person name="Wu L."/>
            <person name="Ma J."/>
        </authorList>
    </citation>
    <scope>NUCLEOTIDE SEQUENCE [LARGE SCALE GENOMIC DNA]</scope>
    <source>
        <strain evidence="7">CCUG 54939</strain>
    </source>
</reference>
<name>A0ABV8CQ19_9GAMM</name>
<organism evidence="6 7">
    <name type="scientific">Pseudaeromonas sharmana</name>
    <dbReference type="NCBI Taxonomy" id="328412"/>
    <lineage>
        <taxon>Bacteria</taxon>
        <taxon>Pseudomonadati</taxon>
        <taxon>Pseudomonadota</taxon>
        <taxon>Gammaproteobacteria</taxon>
        <taxon>Aeromonadales</taxon>
        <taxon>Aeromonadaceae</taxon>
        <taxon>Pseudaeromonas</taxon>
    </lineage>
</organism>
<accession>A0ABV8CQ19</accession>
<comment type="function">
    <text evidence="4">Required for resistance to DNA-damaging agents.</text>
</comment>
<dbReference type="RefSeq" id="WP_377152796.1">
    <property type="nucleotide sequence ID" value="NZ_JBHSAF010000014.1"/>
</dbReference>
<evidence type="ECO:0000259" key="5">
    <source>
        <dbReference type="Pfam" id="PF00582"/>
    </source>
</evidence>
<comment type="caution">
    <text evidence="6">The sequence shown here is derived from an EMBL/GenBank/DDBJ whole genome shotgun (WGS) entry which is preliminary data.</text>
</comment>
<keyword evidence="7" id="KW-1185">Reference proteome</keyword>
<proteinExistence type="inferred from homology"/>
<dbReference type="Gene3D" id="3.40.50.12370">
    <property type="match status" value="1"/>
</dbReference>
<evidence type="ECO:0000256" key="1">
    <source>
        <dbReference type="ARBA" id="ARBA00004496"/>
    </source>
</evidence>
<sequence>MIKYQNILVIIDPNMEGQPALYRAAEVARLQEKAVVKVFMTIYDFSYEITSILSVEERDEMREGVISQRQAWLADLVKPYQDEGLDMQIKVVWHSRPSDAILQEAMQHQHDLVIKSAHQHSLLETFIFTPLDWQLIRKCHTPLLLVKEHDWPADGNILVALNFSDEPEQAELNRKLFHEANQVARLVKGNVHLVNAVPAPTVNIALEVPGFTPEIYNEAIRQHHVLSMQQFALEHHVPESQTHVLDGLPEDVLPELAEALDAELIMMGCVGRTGWSAALIGNTAEQVVDGLHCDLLVLKPDNTAP</sequence>
<dbReference type="InterPro" id="IPR006015">
    <property type="entry name" value="Universal_stress_UspA"/>
</dbReference>
<evidence type="ECO:0000256" key="2">
    <source>
        <dbReference type="ARBA" id="ARBA00008791"/>
    </source>
</evidence>
<dbReference type="Proteomes" id="UP001595692">
    <property type="component" value="Unassembled WGS sequence"/>
</dbReference>
<dbReference type="EMBL" id="JBHSAF010000014">
    <property type="protein sequence ID" value="MFC3914189.1"/>
    <property type="molecule type" value="Genomic_DNA"/>
</dbReference>
<feature type="domain" description="UspA" evidence="5">
    <location>
        <begin position="4"/>
        <end position="147"/>
    </location>
</feature>
<dbReference type="InterPro" id="IPR006016">
    <property type="entry name" value="UspA"/>
</dbReference>
<dbReference type="Pfam" id="PF00582">
    <property type="entry name" value="Usp"/>
    <property type="match status" value="2"/>
</dbReference>
<protein>
    <submittedName>
        <fullName evidence="6">Universal stress protein UspE</fullName>
    </submittedName>
</protein>
<gene>
    <name evidence="6" type="primary">uspE</name>
    <name evidence="6" type="ORF">ACFOSS_11995</name>
</gene>
<comment type="similarity">
    <text evidence="2">Belongs to the universal stress protein A family.</text>
</comment>
<dbReference type="SUPFAM" id="SSF52402">
    <property type="entry name" value="Adenine nucleotide alpha hydrolases-like"/>
    <property type="match status" value="2"/>
</dbReference>
<dbReference type="PRINTS" id="PR01438">
    <property type="entry name" value="UNVRSLSTRESS"/>
</dbReference>